<feature type="non-terminal residue" evidence="1">
    <location>
        <position position="60"/>
    </location>
</feature>
<reference evidence="1 2" key="1">
    <citation type="submission" date="2020-02" db="EMBL/GenBank/DDBJ databases">
        <authorList>
            <person name="Ferguson B K."/>
        </authorList>
    </citation>
    <scope>NUCLEOTIDE SEQUENCE [LARGE SCALE GENOMIC DNA]</scope>
</reference>
<dbReference type="Proteomes" id="UP000479000">
    <property type="component" value="Unassembled WGS sequence"/>
</dbReference>
<keyword evidence="2" id="KW-1185">Reference proteome</keyword>
<proteinExistence type="predicted"/>
<sequence length="60" mass="6442">MLIARTAHPATAHCRVRMCGTQLIRDGIATAGHAQRWLKPSAVADSTKESLWPAETPSSS</sequence>
<evidence type="ECO:0000313" key="2">
    <source>
        <dbReference type="Proteomes" id="UP000479000"/>
    </source>
</evidence>
<accession>A0A6H5GZD3</accession>
<dbReference type="AlphaFoldDB" id="A0A6H5GZD3"/>
<gene>
    <name evidence="1" type="ORF">NTEN_LOCUS13977</name>
</gene>
<protein>
    <submittedName>
        <fullName evidence="1">Uncharacterized protein</fullName>
    </submittedName>
</protein>
<organism evidence="1 2">
    <name type="scientific">Nesidiocoris tenuis</name>
    <dbReference type="NCBI Taxonomy" id="355587"/>
    <lineage>
        <taxon>Eukaryota</taxon>
        <taxon>Metazoa</taxon>
        <taxon>Ecdysozoa</taxon>
        <taxon>Arthropoda</taxon>
        <taxon>Hexapoda</taxon>
        <taxon>Insecta</taxon>
        <taxon>Pterygota</taxon>
        <taxon>Neoptera</taxon>
        <taxon>Paraneoptera</taxon>
        <taxon>Hemiptera</taxon>
        <taxon>Heteroptera</taxon>
        <taxon>Panheteroptera</taxon>
        <taxon>Cimicomorpha</taxon>
        <taxon>Miridae</taxon>
        <taxon>Dicyphina</taxon>
        <taxon>Nesidiocoris</taxon>
    </lineage>
</organism>
<evidence type="ECO:0000313" key="1">
    <source>
        <dbReference type="EMBL" id="CAB0008753.1"/>
    </source>
</evidence>
<dbReference type="EMBL" id="CADCXU010020786">
    <property type="protein sequence ID" value="CAB0008753.1"/>
    <property type="molecule type" value="Genomic_DNA"/>
</dbReference>
<name>A0A6H5GZD3_9HEMI</name>